<sequence>MPWTQEQAIAFEAARECIGHLIAIRISELHTSSPAPERAAELEADLARLQTERRALRLTDEAEIARIREEYGAQVRAWRQAA</sequence>
<reference evidence="1" key="1">
    <citation type="submission" date="2021-04" db="EMBL/GenBank/DDBJ databases">
        <title>The genome sequence of Ideonella sp. 4Y11.</title>
        <authorList>
            <person name="Liu Y."/>
        </authorList>
    </citation>
    <scope>NUCLEOTIDE SEQUENCE</scope>
    <source>
        <strain evidence="1">4Y11</strain>
    </source>
</reference>
<evidence type="ECO:0000313" key="1">
    <source>
        <dbReference type="EMBL" id="MBQ0961638.1"/>
    </source>
</evidence>
<protein>
    <submittedName>
        <fullName evidence="1">Uncharacterized protein</fullName>
    </submittedName>
</protein>
<accession>A0A940YJY3</accession>
<dbReference type="AlphaFoldDB" id="A0A940YJY3"/>
<gene>
    <name evidence="1" type="ORF">KAK06_22045</name>
</gene>
<dbReference type="RefSeq" id="WP_210804324.1">
    <property type="nucleotide sequence ID" value="NZ_JAGQDE010000034.1"/>
</dbReference>
<proteinExistence type="predicted"/>
<dbReference type="Proteomes" id="UP000678374">
    <property type="component" value="Unassembled WGS sequence"/>
</dbReference>
<evidence type="ECO:0000313" key="2">
    <source>
        <dbReference type="Proteomes" id="UP000678374"/>
    </source>
</evidence>
<name>A0A940YJY3_9BURK</name>
<dbReference type="EMBL" id="JAGQDE010000034">
    <property type="protein sequence ID" value="MBQ0961638.1"/>
    <property type="molecule type" value="Genomic_DNA"/>
</dbReference>
<keyword evidence="2" id="KW-1185">Reference proteome</keyword>
<comment type="caution">
    <text evidence="1">The sequence shown here is derived from an EMBL/GenBank/DDBJ whole genome shotgun (WGS) entry which is preliminary data.</text>
</comment>
<organism evidence="1 2">
    <name type="scientific">Ideonella aquatica</name>
    <dbReference type="NCBI Taxonomy" id="2824119"/>
    <lineage>
        <taxon>Bacteria</taxon>
        <taxon>Pseudomonadati</taxon>
        <taxon>Pseudomonadota</taxon>
        <taxon>Betaproteobacteria</taxon>
        <taxon>Burkholderiales</taxon>
        <taxon>Sphaerotilaceae</taxon>
        <taxon>Ideonella</taxon>
    </lineage>
</organism>